<dbReference type="EMBL" id="JOOZ01000082">
    <property type="protein sequence ID" value="OUL65125.1"/>
    <property type="molecule type" value="Genomic_DNA"/>
</dbReference>
<comment type="caution">
    <text evidence="1">The sequence shown here is derived from an EMBL/GenBank/DDBJ whole genome shotgun (WGS) entry which is preliminary data.</text>
</comment>
<dbReference type="AlphaFoldDB" id="A0A252EF76"/>
<dbReference type="Proteomes" id="UP000195072">
    <property type="component" value="Unassembled WGS sequence"/>
</dbReference>
<evidence type="ECO:0000313" key="2">
    <source>
        <dbReference type="Proteomes" id="UP000195072"/>
    </source>
</evidence>
<protein>
    <submittedName>
        <fullName evidence="1">Uncharacterized protein</fullName>
    </submittedName>
</protein>
<evidence type="ECO:0000313" key="1">
    <source>
        <dbReference type="EMBL" id="OUL65125.1"/>
    </source>
</evidence>
<reference evidence="1 2" key="1">
    <citation type="submission" date="2014-06" db="EMBL/GenBank/DDBJ databases">
        <authorList>
            <person name="Ju J."/>
            <person name="Zhang J."/>
        </authorList>
    </citation>
    <scope>NUCLEOTIDE SEQUENCE [LARGE SCALE GENOMIC DNA]</scope>
    <source>
        <strain evidence="1">DmL_050</strain>
    </source>
</reference>
<gene>
    <name evidence="1" type="ORF">HK16_18840</name>
</gene>
<accession>A0A252EF76</accession>
<name>A0A252EF76_9PROT</name>
<proteinExistence type="predicted"/>
<organism evidence="1 2">
    <name type="scientific">Acetobacter senegalensis</name>
    <dbReference type="NCBI Taxonomy" id="446692"/>
    <lineage>
        <taxon>Bacteria</taxon>
        <taxon>Pseudomonadati</taxon>
        <taxon>Pseudomonadota</taxon>
        <taxon>Alphaproteobacteria</taxon>
        <taxon>Acetobacterales</taxon>
        <taxon>Acetobacteraceae</taxon>
        <taxon>Acetobacter</taxon>
    </lineage>
</organism>
<sequence length="72" mass="8492">MRKAYRFSRNTTHISDKPHQLFYVDGTCDVSWIQVELDFLFSEEMAVEALFAEKIRCCCRISASQIERLSNR</sequence>